<dbReference type="PANTHER" id="PTHR30137">
    <property type="entry name" value="LUCIFERASE-LIKE MONOOXYGENASE"/>
    <property type="match status" value="1"/>
</dbReference>
<dbReference type="InterPro" id="IPR019949">
    <property type="entry name" value="CmoO-like"/>
</dbReference>
<organism evidence="3 4">
    <name type="scientific">Pueribacillus theae</name>
    <dbReference type="NCBI Taxonomy" id="2171751"/>
    <lineage>
        <taxon>Bacteria</taxon>
        <taxon>Bacillati</taxon>
        <taxon>Bacillota</taxon>
        <taxon>Bacilli</taxon>
        <taxon>Bacillales</taxon>
        <taxon>Bacillaceae</taxon>
        <taxon>Pueribacillus</taxon>
    </lineage>
</organism>
<keyword evidence="4" id="KW-1185">Reference proteome</keyword>
<dbReference type="EMBL" id="QCZG01000052">
    <property type="protein sequence ID" value="PWA07138.1"/>
    <property type="molecule type" value="Genomic_DNA"/>
</dbReference>
<reference evidence="3 4" key="1">
    <citation type="submission" date="2018-04" db="EMBL/GenBank/DDBJ databases">
        <title>Camelliibacillus theae gen. nov., sp. nov., isolated from Pu'er tea.</title>
        <authorList>
            <person name="Niu L."/>
        </authorList>
    </citation>
    <scope>NUCLEOTIDE SEQUENCE [LARGE SCALE GENOMIC DNA]</scope>
    <source>
        <strain evidence="3 4">T8</strain>
    </source>
</reference>
<dbReference type="GO" id="GO:0005829">
    <property type="term" value="C:cytosol"/>
    <property type="evidence" value="ECO:0007669"/>
    <property type="project" value="TreeGrafter"/>
</dbReference>
<dbReference type="PANTHER" id="PTHR30137:SF6">
    <property type="entry name" value="LUCIFERASE-LIKE MONOOXYGENASE"/>
    <property type="match status" value="1"/>
</dbReference>
<dbReference type="InterPro" id="IPR011251">
    <property type="entry name" value="Luciferase-like_dom"/>
</dbReference>
<comment type="similarity">
    <text evidence="1">To bacterial alkanal monooxygenase alpha and beta chains.</text>
</comment>
<dbReference type="OrthoDB" id="9780518at2"/>
<dbReference type="NCBIfam" id="TIGR03558">
    <property type="entry name" value="oxido_grp_1"/>
    <property type="match status" value="1"/>
</dbReference>
<evidence type="ECO:0000313" key="3">
    <source>
        <dbReference type="EMBL" id="PWA07138.1"/>
    </source>
</evidence>
<dbReference type="RefSeq" id="WP_116556049.1">
    <property type="nucleotide sequence ID" value="NZ_QCZG01000052.1"/>
</dbReference>
<protein>
    <submittedName>
        <fullName evidence="3">LLM class flavin-dependent oxidoreductase</fullName>
    </submittedName>
</protein>
<dbReference type="Pfam" id="PF00296">
    <property type="entry name" value="Bac_luciferase"/>
    <property type="match status" value="1"/>
</dbReference>
<sequence length="346" mass="38432">MAKTDLQLSILDLATIYNGESATQTLLNSTELVQLADRLGYTRYWFAEHHNTKHQMSTSPDLLSAHAAAISKNIRIGSGGIMLPNHSPLKVAENFSLLEALHPGRIDLGIGRAPGTDGLTALALRRSREAVTTYDFPEQLNELLSFFSRKFPDNHPFKDITPSPDKNLIPDIYMLGSSNGGMQFASHYGLGFVFAAHISPHLAVPMLRAYRENFKPSSFMPEPKSVLAIIVVAAETEEEAEYLAGPAELQWVRWGTGEFHLAPPTLEEASSHVYTDQEEAVRRENKGRFVIGSVENVEKKLRKLAKDAMVDEIMILNMLTEKTTRHKSYALLADAFNLSPSNNEKV</sequence>
<dbReference type="GO" id="GO:0016705">
    <property type="term" value="F:oxidoreductase activity, acting on paired donors, with incorporation or reduction of molecular oxygen"/>
    <property type="evidence" value="ECO:0007669"/>
    <property type="project" value="InterPro"/>
</dbReference>
<proteinExistence type="predicted"/>
<dbReference type="InterPro" id="IPR036661">
    <property type="entry name" value="Luciferase-like_sf"/>
</dbReference>
<evidence type="ECO:0000256" key="1">
    <source>
        <dbReference type="ARBA" id="ARBA00007789"/>
    </source>
</evidence>
<name>A0A2U1JQN4_9BACI</name>
<dbReference type="AlphaFoldDB" id="A0A2U1JQN4"/>
<dbReference type="Gene3D" id="3.20.20.30">
    <property type="entry name" value="Luciferase-like domain"/>
    <property type="match status" value="1"/>
</dbReference>
<dbReference type="Proteomes" id="UP000245998">
    <property type="component" value="Unassembled WGS sequence"/>
</dbReference>
<dbReference type="InterPro" id="IPR050766">
    <property type="entry name" value="Bact_Lucif_Oxidored"/>
</dbReference>
<feature type="domain" description="Luciferase-like" evidence="2">
    <location>
        <begin position="10"/>
        <end position="303"/>
    </location>
</feature>
<accession>A0A2U1JQN4</accession>
<evidence type="ECO:0000313" key="4">
    <source>
        <dbReference type="Proteomes" id="UP000245998"/>
    </source>
</evidence>
<dbReference type="SUPFAM" id="SSF51679">
    <property type="entry name" value="Bacterial luciferase-like"/>
    <property type="match status" value="1"/>
</dbReference>
<dbReference type="FunFam" id="3.20.20.30:FF:000002">
    <property type="entry name" value="LLM class flavin-dependent oxidoreductase"/>
    <property type="match status" value="1"/>
</dbReference>
<gene>
    <name evidence="3" type="ORF">DCC39_16745</name>
</gene>
<comment type="caution">
    <text evidence="3">The sequence shown here is derived from an EMBL/GenBank/DDBJ whole genome shotgun (WGS) entry which is preliminary data.</text>
</comment>
<evidence type="ECO:0000259" key="2">
    <source>
        <dbReference type="Pfam" id="PF00296"/>
    </source>
</evidence>